<dbReference type="GO" id="GO:0005886">
    <property type="term" value="C:plasma membrane"/>
    <property type="evidence" value="ECO:0007669"/>
    <property type="project" value="UniProtKB-SubCell"/>
</dbReference>
<feature type="transmembrane region" description="Helical" evidence="6">
    <location>
        <begin position="114"/>
        <end position="130"/>
    </location>
</feature>
<protein>
    <submittedName>
        <fullName evidence="8">Tight adherence protein C</fullName>
    </submittedName>
</protein>
<proteinExistence type="predicted"/>
<dbReference type="PANTHER" id="PTHR35007">
    <property type="entry name" value="INTEGRAL MEMBRANE PROTEIN-RELATED"/>
    <property type="match status" value="1"/>
</dbReference>
<sequence length="286" mass="32213">MMRSIAMILGTILAILFLIQLFRGQKYEELVEGLEEKDFPLKDIYTVGFCWAELPPLRLRGVLFERLEQNAKVLYGEMYAEYYANVYYAMALSFFHFILCFGCLLAGWQDSRNFFYLGIFLAIVGLIYGCDSMRQKLVKRTENCETELPEVVSTMAILVNSGMILRDAWNMVGGRGEGDIYALMRDASEDIRNGHADSEAIAKFGRATNSPEIIKFTSALMQSMGKGAGELPLFLARQSSDLWNEKKQRLLQKGEQASAKLLMPIMLIFLGIIIIILSSAFAGISL</sequence>
<dbReference type="PANTHER" id="PTHR35007:SF4">
    <property type="entry name" value="CONSERVED TRANSMEMBRANE PROTEIN-RELATED"/>
    <property type="match status" value="1"/>
</dbReference>
<dbReference type="AlphaFoldDB" id="A0A7W9W249"/>
<dbReference type="Proteomes" id="UP000522163">
    <property type="component" value="Unassembled WGS sequence"/>
</dbReference>
<dbReference type="RefSeq" id="WP_183683677.1">
    <property type="nucleotide sequence ID" value="NZ_CAUQUA010000004.1"/>
</dbReference>
<feature type="domain" description="Type II secretion system protein GspF" evidence="7">
    <location>
        <begin position="153"/>
        <end position="277"/>
    </location>
</feature>
<accession>A0A7W9W249</accession>
<comment type="caution">
    <text evidence="8">The sequence shown here is derived from an EMBL/GenBank/DDBJ whole genome shotgun (WGS) entry which is preliminary data.</text>
</comment>
<feature type="transmembrane region" description="Helical" evidence="6">
    <location>
        <begin position="85"/>
        <end position="108"/>
    </location>
</feature>
<evidence type="ECO:0000256" key="2">
    <source>
        <dbReference type="ARBA" id="ARBA00022475"/>
    </source>
</evidence>
<dbReference type="InterPro" id="IPR018076">
    <property type="entry name" value="T2SS_GspF_dom"/>
</dbReference>
<gene>
    <name evidence="8" type="ORF">HNQ46_001105</name>
</gene>
<evidence type="ECO:0000256" key="6">
    <source>
        <dbReference type="SAM" id="Phobius"/>
    </source>
</evidence>
<organism evidence="8 9">
    <name type="scientific">Oribacterium sinus</name>
    <dbReference type="NCBI Taxonomy" id="237576"/>
    <lineage>
        <taxon>Bacteria</taxon>
        <taxon>Bacillati</taxon>
        <taxon>Bacillota</taxon>
        <taxon>Clostridia</taxon>
        <taxon>Lachnospirales</taxon>
        <taxon>Lachnospiraceae</taxon>
        <taxon>Oribacterium</taxon>
    </lineage>
</organism>
<evidence type="ECO:0000259" key="7">
    <source>
        <dbReference type="Pfam" id="PF00482"/>
    </source>
</evidence>
<evidence type="ECO:0000256" key="4">
    <source>
        <dbReference type="ARBA" id="ARBA00022989"/>
    </source>
</evidence>
<dbReference type="Pfam" id="PF00482">
    <property type="entry name" value="T2SSF"/>
    <property type="match status" value="1"/>
</dbReference>
<keyword evidence="4 6" id="KW-1133">Transmembrane helix</keyword>
<keyword evidence="5 6" id="KW-0472">Membrane</keyword>
<evidence type="ECO:0000256" key="1">
    <source>
        <dbReference type="ARBA" id="ARBA00004651"/>
    </source>
</evidence>
<name>A0A7W9W249_9FIRM</name>
<evidence type="ECO:0000256" key="5">
    <source>
        <dbReference type="ARBA" id="ARBA00023136"/>
    </source>
</evidence>
<comment type="subcellular location">
    <subcellularLocation>
        <location evidence="1">Cell membrane</location>
        <topology evidence="1">Multi-pass membrane protein</topology>
    </subcellularLocation>
</comment>
<evidence type="ECO:0000313" key="8">
    <source>
        <dbReference type="EMBL" id="MBB6041133.1"/>
    </source>
</evidence>
<keyword evidence="3 6" id="KW-0812">Transmembrane</keyword>
<feature type="transmembrane region" description="Helical" evidence="6">
    <location>
        <begin position="261"/>
        <end position="284"/>
    </location>
</feature>
<dbReference type="EMBL" id="JACHHH010000004">
    <property type="protein sequence ID" value="MBB6041133.1"/>
    <property type="molecule type" value="Genomic_DNA"/>
</dbReference>
<keyword evidence="2" id="KW-1003">Cell membrane</keyword>
<evidence type="ECO:0000256" key="3">
    <source>
        <dbReference type="ARBA" id="ARBA00022692"/>
    </source>
</evidence>
<evidence type="ECO:0000313" key="9">
    <source>
        <dbReference type="Proteomes" id="UP000522163"/>
    </source>
</evidence>
<dbReference type="GeneID" id="85014652"/>
<reference evidence="8 9" key="1">
    <citation type="submission" date="2020-08" db="EMBL/GenBank/DDBJ databases">
        <title>Genomic Encyclopedia of Type Strains, Phase IV (KMG-IV): sequencing the most valuable type-strain genomes for metagenomic binning, comparative biology and taxonomic classification.</title>
        <authorList>
            <person name="Goeker M."/>
        </authorList>
    </citation>
    <scope>NUCLEOTIDE SEQUENCE [LARGE SCALE GENOMIC DNA]</scope>
    <source>
        <strain evidence="8 9">DSM 17245</strain>
    </source>
</reference>